<organism evidence="5 6">
    <name type="scientific">Pseudarthrobacter siccitolerans</name>
    <dbReference type="NCBI Taxonomy" id="861266"/>
    <lineage>
        <taxon>Bacteria</taxon>
        <taxon>Bacillati</taxon>
        <taxon>Actinomycetota</taxon>
        <taxon>Actinomycetes</taxon>
        <taxon>Micrococcales</taxon>
        <taxon>Micrococcaceae</taxon>
        <taxon>Pseudarthrobacter</taxon>
    </lineage>
</organism>
<dbReference type="EMBL" id="CAQI01000025">
    <property type="protein sequence ID" value="CCQ44202.1"/>
    <property type="molecule type" value="Genomic_DNA"/>
</dbReference>
<dbReference type="RefSeq" id="WP_050053288.1">
    <property type="nucleotide sequence ID" value="NZ_CAQI01000025.1"/>
</dbReference>
<sequence>MTFTALRAALADVVAIPVTPYRDGAPDVPTFKTLLRRLITSGVTTITPNGNTSEFYALTTEERHVLIEASAEAAGDDAFLLLGIGHDIQTAITDARLGRGVGIPMAMIHQPTHPHISAPGWVEYHAQIASAVPEMGFVLYIRNEWVTAAMLVELSDRCPNVIGIKYALPDPTQFARIRDLAGADRFVWVAGLAEPYALSYAAHGAAGFTSGLVNVNPELSLALRDALRDGNYPLAGALLARISRFEEMRAEHRSANNVSVVKEALAQLGLCDRAIRPPSREVNDSDRTEIADILADWATTHNLLPTQRRPSKAAVVV</sequence>
<accession>A0A024GX43</accession>
<evidence type="ECO:0000313" key="6">
    <source>
        <dbReference type="Proteomes" id="UP000035722"/>
    </source>
</evidence>
<keyword evidence="6" id="KW-1185">Reference proteome</keyword>
<dbReference type="OrthoDB" id="9778880at2"/>
<dbReference type="PANTHER" id="PTHR12128:SF19">
    <property type="entry name" value="5-DEHYDRO-4-DEOXYGLUCARATE DEHYDRATASE 2-RELATED"/>
    <property type="match status" value="1"/>
</dbReference>
<dbReference type="AlphaFoldDB" id="A0A024GX43"/>
<dbReference type="InterPro" id="IPR013785">
    <property type="entry name" value="Aldolase_TIM"/>
</dbReference>
<feature type="active site" description="Schiff-base intermediate with substrate" evidence="3">
    <location>
        <position position="165"/>
    </location>
</feature>
<gene>
    <name evidence="5" type="primary">dapA7</name>
    <name evidence="5" type="ORF">ARTSIC4J27_126</name>
</gene>
<dbReference type="Proteomes" id="UP000035722">
    <property type="component" value="Unassembled WGS sequence"/>
</dbReference>
<evidence type="ECO:0000256" key="3">
    <source>
        <dbReference type="PIRSR" id="PIRSR001365-1"/>
    </source>
</evidence>
<feature type="binding site" evidence="4">
    <location>
        <position position="52"/>
    </location>
    <ligand>
        <name>pyruvate</name>
        <dbReference type="ChEBI" id="CHEBI:15361"/>
    </ligand>
</feature>
<name>A0A024GX43_9MICC</name>
<proteinExistence type="inferred from homology"/>
<dbReference type="SUPFAM" id="SSF51569">
    <property type="entry name" value="Aldolase"/>
    <property type="match status" value="1"/>
</dbReference>
<dbReference type="SMART" id="SM01130">
    <property type="entry name" value="DHDPS"/>
    <property type="match status" value="1"/>
</dbReference>
<dbReference type="PANTHER" id="PTHR12128">
    <property type="entry name" value="DIHYDRODIPICOLINATE SYNTHASE"/>
    <property type="match status" value="1"/>
</dbReference>
<dbReference type="CDD" id="cd00408">
    <property type="entry name" value="DHDPS-like"/>
    <property type="match status" value="1"/>
</dbReference>
<reference evidence="6" key="1">
    <citation type="journal article" date="2014" name="Genome Announc.">
        <title>Genome Sequence of Arthrobacter siccitolerans 4J27, a Xeroprotectant-Producing Desiccation-Tolerant Microorganism.</title>
        <authorList>
            <person name="Manzanera M."/>
            <person name="Santa-Cruz-Calvo L."/>
            <person name="Vilchez J.I."/>
            <person name="Garcia-Fontana C."/>
            <person name="Silva-Castro G.A."/>
            <person name="Calvo C."/>
            <person name="Gonzalez-Lopez J."/>
        </authorList>
    </citation>
    <scope>NUCLEOTIDE SEQUENCE [LARGE SCALE GENOMIC DNA]</scope>
    <source>
        <strain evidence="6">4J27</strain>
    </source>
</reference>
<dbReference type="STRING" id="861266.ARTSIC4J27_126"/>
<feature type="active site" description="Proton donor/acceptor" evidence="3">
    <location>
        <position position="140"/>
    </location>
</feature>
<evidence type="ECO:0000256" key="4">
    <source>
        <dbReference type="PIRSR" id="PIRSR001365-2"/>
    </source>
</evidence>
<evidence type="ECO:0000313" key="5">
    <source>
        <dbReference type="EMBL" id="CCQ44202.1"/>
    </source>
</evidence>
<dbReference type="GO" id="GO:0008840">
    <property type="term" value="F:4-hydroxy-tetrahydrodipicolinate synthase activity"/>
    <property type="evidence" value="ECO:0007669"/>
    <property type="project" value="TreeGrafter"/>
</dbReference>
<dbReference type="Pfam" id="PF00701">
    <property type="entry name" value="DHDPS"/>
    <property type="match status" value="1"/>
</dbReference>
<dbReference type="InterPro" id="IPR002220">
    <property type="entry name" value="DapA-like"/>
</dbReference>
<evidence type="ECO:0000256" key="2">
    <source>
        <dbReference type="PIRNR" id="PIRNR001365"/>
    </source>
</evidence>
<evidence type="ECO:0000256" key="1">
    <source>
        <dbReference type="ARBA" id="ARBA00023239"/>
    </source>
</evidence>
<dbReference type="PIRSF" id="PIRSF001365">
    <property type="entry name" value="DHDPS"/>
    <property type="match status" value="1"/>
</dbReference>
<comment type="similarity">
    <text evidence="2">Belongs to the DapA family.</text>
</comment>
<dbReference type="Gene3D" id="3.20.20.70">
    <property type="entry name" value="Aldolase class I"/>
    <property type="match status" value="1"/>
</dbReference>
<protein>
    <submittedName>
        <fullName evidence="5">Dihydrodipicolinate synthetase family protein</fullName>
    </submittedName>
</protein>
<keyword evidence="1 2" id="KW-0456">Lyase</keyword>
<comment type="caution">
    <text evidence="5">The sequence shown here is derived from an EMBL/GenBank/DDBJ whole genome shotgun (WGS) entry which is preliminary data.</text>
</comment>